<name>A0A9X3IVA8_9BACT</name>
<protein>
    <submittedName>
        <fullName evidence="1">Uncharacterized protein</fullName>
    </submittedName>
</protein>
<dbReference type="AlphaFoldDB" id="A0A9X3IVA8"/>
<sequence length="76" mass="7838">MRRRSERQCDPDAGGADCLGICMQPPIAHCGGPDGSECAAGQVCIDDPNDDCDPASGGEDCIGVCEDLEILAQALE</sequence>
<reference evidence="1" key="1">
    <citation type="submission" date="2022-11" db="EMBL/GenBank/DDBJ databases">
        <title>Minimal conservation of predation-associated metabolite biosynthetic gene clusters underscores biosynthetic potential of Myxococcota including descriptions for ten novel species: Archangium lansinium sp. nov., Myxococcus landrumus sp. nov., Nannocystis bai.</title>
        <authorList>
            <person name="Ahearne A."/>
            <person name="Stevens C."/>
            <person name="Phillips K."/>
        </authorList>
    </citation>
    <scope>NUCLEOTIDE SEQUENCE</scope>
    <source>
        <strain evidence="1">Na p29</strain>
    </source>
</reference>
<evidence type="ECO:0000313" key="1">
    <source>
        <dbReference type="EMBL" id="MCY1004259.1"/>
    </source>
</evidence>
<comment type="caution">
    <text evidence="1">The sequence shown here is derived from an EMBL/GenBank/DDBJ whole genome shotgun (WGS) entry which is preliminary data.</text>
</comment>
<proteinExistence type="predicted"/>
<accession>A0A9X3IVA8</accession>
<keyword evidence="2" id="KW-1185">Reference proteome</keyword>
<gene>
    <name evidence="1" type="ORF">OV079_01475</name>
</gene>
<dbReference type="EMBL" id="JAPNKE010000002">
    <property type="protein sequence ID" value="MCY1004259.1"/>
    <property type="molecule type" value="Genomic_DNA"/>
</dbReference>
<organism evidence="1 2">
    <name type="scientific">Nannocystis pusilla</name>
    <dbReference type="NCBI Taxonomy" id="889268"/>
    <lineage>
        <taxon>Bacteria</taxon>
        <taxon>Pseudomonadati</taxon>
        <taxon>Myxococcota</taxon>
        <taxon>Polyangia</taxon>
        <taxon>Nannocystales</taxon>
        <taxon>Nannocystaceae</taxon>
        <taxon>Nannocystis</taxon>
    </lineage>
</organism>
<dbReference type="Proteomes" id="UP001150924">
    <property type="component" value="Unassembled WGS sequence"/>
</dbReference>
<evidence type="ECO:0000313" key="2">
    <source>
        <dbReference type="Proteomes" id="UP001150924"/>
    </source>
</evidence>
<dbReference type="RefSeq" id="WP_267765800.1">
    <property type="nucleotide sequence ID" value="NZ_JAPNKE010000002.1"/>
</dbReference>